<evidence type="ECO:0000256" key="4">
    <source>
        <dbReference type="SAM" id="Phobius"/>
    </source>
</evidence>
<keyword evidence="3" id="KW-0808">Transferase</keyword>
<sequence length="512" mass="58662">MMLAVTCILFVALTGGAAGELAAPERLYKILMLLPVSSKSHRNVFMPLAEALADRGHKIVMLTNHPKSSKHPNIQEVNHGLPYFHNINMFSYLNDPTGAFSQFTTVLPAVARDLYNVPEVKDLYERRKEFDLFMVDHAFNEVAYPFLHEATFIMVTTPGIDYRQSAVLGNVLHPAYVPNHMTDFPRPLSIWNRFLNAMIQIGIAIYWRHWTIIPPVQKEISAQFPELPPLLDIERNMSLALMNTHFTSGLPLPLLPSQVEVGAMHCRPGNPLPQEIESWISEAGSSGVIYFNLGTVASGNSIPVQYRDIFIKAFRRLPQRVIWKYEGELENIPDNVKISEWLPQQDILAHDNVKMFITHCGLLSLQESIYHATPLLALPIFADQPRNAMFVRNSELGHFLEWEELTEDMIIDAVADIITNTKYKENMLRMSRLMRDQLTTSKERAVFWTEYVIRHHGAPHLRSPAAQLSWVEFLMLDVILLLHLALFIIYFILRRILKVISAKILNRKKKIE</sequence>
<dbReference type="FunFam" id="3.40.50.2000:FF:000021">
    <property type="entry name" value="UDP-glucuronosyltransferase"/>
    <property type="match status" value="1"/>
</dbReference>
<reference evidence="6 7" key="1">
    <citation type="journal article" date="2024" name="BMC Genomics">
        <title>Genome assembly of redclaw crayfish (Cherax quadricarinatus) provides insights into its immune adaptation and hypoxia tolerance.</title>
        <authorList>
            <person name="Liu Z."/>
            <person name="Zheng J."/>
            <person name="Li H."/>
            <person name="Fang K."/>
            <person name="Wang S."/>
            <person name="He J."/>
            <person name="Zhou D."/>
            <person name="Weng S."/>
            <person name="Chi M."/>
            <person name="Gu Z."/>
            <person name="He J."/>
            <person name="Li F."/>
            <person name="Wang M."/>
        </authorList>
    </citation>
    <scope>NUCLEOTIDE SEQUENCE [LARGE SCALE GENOMIC DNA]</scope>
    <source>
        <strain evidence="6">ZL_2023a</strain>
    </source>
</reference>
<name>A0AAW0XIW3_CHEQU</name>
<keyword evidence="4" id="KW-1133">Transmembrane helix</keyword>
<comment type="similarity">
    <text evidence="1">Belongs to the UDP-glycosyltransferase family.</text>
</comment>
<keyword evidence="4" id="KW-0472">Membrane</keyword>
<evidence type="ECO:0000256" key="2">
    <source>
        <dbReference type="ARBA" id="ARBA00022676"/>
    </source>
</evidence>
<comment type="caution">
    <text evidence="6">The sequence shown here is derived from an EMBL/GenBank/DDBJ whole genome shotgun (WGS) entry which is preliminary data.</text>
</comment>
<keyword evidence="5" id="KW-0732">Signal</keyword>
<dbReference type="AlphaFoldDB" id="A0AAW0XIW3"/>
<feature type="chain" id="PRO_5043362554" description="UDP-glucuronosyltransferase" evidence="5">
    <location>
        <begin position="20"/>
        <end position="512"/>
    </location>
</feature>
<evidence type="ECO:0000256" key="5">
    <source>
        <dbReference type="SAM" id="SignalP"/>
    </source>
</evidence>
<dbReference type="PANTHER" id="PTHR48043:SF159">
    <property type="entry name" value="EG:EG0003.4 PROTEIN-RELATED"/>
    <property type="match status" value="1"/>
</dbReference>
<evidence type="ECO:0000256" key="1">
    <source>
        <dbReference type="ARBA" id="ARBA00009995"/>
    </source>
</evidence>
<dbReference type="EMBL" id="JARKIK010000027">
    <property type="protein sequence ID" value="KAK8742925.1"/>
    <property type="molecule type" value="Genomic_DNA"/>
</dbReference>
<dbReference type="CDD" id="cd03784">
    <property type="entry name" value="GT1_Gtf-like"/>
    <property type="match status" value="1"/>
</dbReference>
<feature type="transmembrane region" description="Helical" evidence="4">
    <location>
        <begin position="470"/>
        <end position="493"/>
    </location>
</feature>
<keyword evidence="4" id="KW-0812">Transmembrane</keyword>
<feature type="signal peptide" evidence="5">
    <location>
        <begin position="1"/>
        <end position="19"/>
    </location>
</feature>
<organism evidence="6 7">
    <name type="scientific">Cherax quadricarinatus</name>
    <name type="common">Australian red claw crayfish</name>
    <dbReference type="NCBI Taxonomy" id="27406"/>
    <lineage>
        <taxon>Eukaryota</taxon>
        <taxon>Metazoa</taxon>
        <taxon>Ecdysozoa</taxon>
        <taxon>Arthropoda</taxon>
        <taxon>Crustacea</taxon>
        <taxon>Multicrustacea</taxon>
        <taxon>Malacostraca</taxon>
        <taxon>Eumalacostraca</taxon>
        <taxon>Eucarida</taxon>
        <taxon>Decapoda</taxon>
        <taxon>Pleocyemata</taxon>
        <taxon>Astacidea</taxon>
        <taxon>Parastacoidea</taxon>
        <taxon>Parastacidae</taxon>
        <taxon>Cherax</taxon>
    </lineage>
</organism>
<dbReference type="GO" id="GO:0008194">
    <property type="term" value="F:UDP-glycosyltransferase activity"/>
    <property type="evidence" value="ECO:0007669"/>
    <property type="project" value="InterPro"/>
</dbReference>
<dbReference type="Proteomes" id="UP001445076">
    <property type="component" value="Unassembled WGS sequence"/>
</dbReference>
<proteinExistence type="inferred from homology"/>
<dbReference type="InterPro" id="IPR050271">
    <property type="entry name" value="UDP-glycosyltransferase"/>
</dbReference>
<evidence type="ECO:0000313" key="6">
    <source>
        <dbReference type="EMBL" id="KAK8742925.1"/>
    </source>
</evidence>
<evidence type="ECO:0000313" key="7">
    <source>
        <dbReference type="Proteomes" id="UP001445076"/>
    </source>
</evidence>
<accession>A0AAW0XIW3</accession>
<dbReference type="PANTHER" id="PTHR48043">
    <property type="entry name" value="EG:EG0003.4 PROTEIN-RELATED"/>
    <property type="match status" value="1"/>
</dbReference>
<protein>
    <recommendedName>
        <fullName evidence="8">UDP-glucuronosyltransferase</fullName>
    </recommendedName>
</protein>
<gene>
    <name evidence="6" type="ORF">OTU49_001743</name>
</gene>
<evidence type="ECO:0000256" key="3">
    <source>
        <dbReference type="ARBA" id="ARBA00022679"/>
    </source>
</evidence>
<dbReference type="SUPFAM" id="SSF53756">
    <property type="entry name" value="UDP-Glycosyltransferase/glycogen phosphorylase"/>
    <property type="match status" value="1"/>
</dbReference>
<dbReference type="Gene3D" id="3.40.50.2000">
    <property type="entry name" value="Glycogen Phosphorylase B"/>
    <property type="match status" value="1"/>
</dbReference>
<keyword evidence="7" id="KW-1185">Reference proteome</keyword>
<keyword evidence="2" id="KW-0328">Glycosyltransferase</keyword>
<dbReference type="InterPro" id="IPR002213">
    <property type="entry name" value="UDP_glucos_trans"/>
</dbReference>
<evidence type="ECO:0008006" key="8">
    <source>
        <dbReference type="Google" id="ProtNLM"/>
    </source>
</evidence>
<dbReference type="Pfam" id="PF00201">
    <property type="entry name" value="UDPGT"/>
    <property type="match status" value="1"/>
</dbReference>